<evidence type="ECO:0000256" key="1">
    <source>
        <dbReference type="SAM" id="MobiDB-lite"/>
    </source>
</evidence>
<proteinExistence type="predicted"/>
<dbReference type="RefSeq" id="WP_207367571.1">
    <property type="nucleotide sequence ID" value="NZ_JAFMYV010000022.1"/>
</dbReference>
<feature type="region of interest" description="Disordered" evidence="1">
    <location>
        <begin position="114"/>
        <end position="134"/>
    </location>
</feature>
<accession>A0A939K487</accession>
<feature type="compositionally biased region" description="Polar residues" evidence="1">
    <location>
        <begin position="1"/>
        <end position="17"/>
    </location>
</feature>
<dbReference type="AlphaFoldDB" id="A0A939K487"/>
<gene>
    <name evidence="2" type="ORF">J2I47_26085</name>
</gene>
<dbReference type="Proteomes" id="UP000664034">
    <property type="component" value="Unassembled WGS sequence"/>
</dbReference>
<feature type="region of interest" description="Disordered" evidence="1">
    <location>
        <begin position="1"/>
        <end position="34"/>
    </location>
</feature>
<sequence>MENLNNSDQQRVDQNSGGPLEGMSPQSVNMPGNDVNEENAVYAEFGLDGQPDVMNPGDEEASDTILYTDNAVATDMTDMVSDTTLDDSDLPAEFYNDVDNVSEAKLEAEMDMLDDEADDDDRNAELGENFNGRA</sequence>
<comment type="caution">
    <text evidence="2">The sequence shown here is derived from an EMBL/GenBank/DDBJ whole genome shotgun (WGS) entry which is preliminary data.</text>
</comment>
<name>A0A939K487_9BACT</name>
<evidence type="ECO:0000313" key="2">
    <source>
        <dbReference type="EMBL" id="MBO0940042.1"/>
    </source>
</evidence>
<protein>
    <submittedName>
        <fullName evidence="2">Uncharacterized protein</fullName>
    </submittedName>
</protein>
<evidence type="ECO:0000313" key="3">
    <source>
        <dbReference type="Proteomes" id="UP000664034"/>
    </source>
</evidence>
<keyword evidence="3" id="KW-1185">Reference proteome</keyword>
<organism evidence="2 3">
    <name type="scientific">Fibrella rubiginis</name>
    <dbReference type="NCBI Taxonomy" id="2817060"/>
    <lineage>
        <taxon>Bacteria</taxon>
        <taxon>Pseudomonadati</taxon>
        <taxon>Bacteroidota</taxon>
        <taxon>Cytophagia</taxon>
        <taxon>Cytophagales</taxon>
        <taxon>Spirosomataceae</taxon>
        <taxon>Fibrella</taxon>
    </lineage>
</organism>
<reference evidence="2" key="1">
    <citation type="submission" date="2021-03" db="EMBL/GenBank/DDBJ databases">
        <title>Fibrella sp. HMF5335 genome sequencing and assembly.</title>
        <authorList>
            <person name="Kang H."/>
            <person name="Kim H."/>
            <person name="Bae S."/>
            <person name="Joh K."/>
        </authorList>
    </citation>
    <scope>NUCLEOTIDE SEQUENCE</scope>
    <source>
        <strain evidence="2">HMF5335</strain>
    </source>
</reference>
<dbReference type="EMBL" id="JAFMYV010000022">
    <property type="protein sequence ID" value="MBO0940042.1"/>
    <property type="molecule type" value="Genomic_DNA"/>
</dbReference>